<comment type="caution">
    <text evidence="5">The sequence shown here is derived from an EMBL/GenBank/DDBJ whole genome shotgun (WGS) entry which is preliminary data.</text>
</comment>
<dbReference type="RefSeq" id="WP_283245401.1">
    <property type="nucleotide sequence ID" value="NZ_JACRSU010000002.1"/>
</dbReference>
<dbReference type="InterPro" id="IPR044872">
    <property type="entry name" value="CcmK/CsoS1_BMC"/>
</dbReference>
<dbReference type="PANTHER" id="PTHR33941">
    <property type="entry name" value="PROPANEDIOL UTILIZATION PROTEIN PDUA"/>
    <property type="match status" value="1"/>
</dbReference>
<dbReference type="Proteomes" id="UP000611762">
    <property type="component" value="Unassembled WGS sequence"/>
</dbReference>
<organism evidence="5 6">
    <name type="scientific">Congzhengia minquanensis</name>
    <dbReference type="NCBI Taxonomy" id="2763657"/>
    <lineage>
        <taxon>Bacteria</taxon>
        <taxon>Bacillati</taxon>
        <taxon>Bacillota</taxon>
        <taxon>Clostridia</taxon>
        <taxon>Eubacteriales</taxon>
        <taxon>Oscillospiraceae</taxon>
        <taxon>Congzhengia</taxon>
    </lineage>
</organism>
<evidence type="ECO:0000313" key="5">
    <source>
        <dbReference type="EMBL" id="MBC8540458.1"/>
    </source>
</evidence>
<gene>
    <name evidence="5" type="ORF">H8698_05655</name>
</gene>
<dbReference type="SMART" id="SM00877">
    <property type="entry name" value="BMC"/>
    <property type="match status" value="2"/>
</dbReference>
<feature type="domain" description="BMC" evidence="4">
    <location>
        <begin position="124"/>
        <end position="209"/>
    </location>
</feature>
<dbReference type="PANTHER" id="PTHR33941:SF11">
    <property type="entry name" value="BACTERIAL MICROCOMPARTMENT SHELL PROTEIN PDUJ"/>
    <property type="match status" value="1"/>
</dbReference>
<name>A0A926DK82_9FIRM</name>
<dbReference type="Gene3D" id="3.30.70.1710">
    <property type="match status" value="2"/>
</dbReference>
<dbReference type="GO" id="GO:0031469">
    <property type="term" value="C:bacterial microcompartment"/>
    <property type="evidence" value="ECO:0007669"/>
    <property type="project" value="UniProtKB-SubCell"/>
</dbReference>
<dbReference type="AlphaFoldDB" id="A0A926DK82"/>
<proteinExistence type="inferred from homology"/>
<dbReference type="Pfam" id="PF00936">
    <property type="entry name" value="BMC"/>
    <property type="match status" value="2"/>
</dbReference>
<dbReference type="InterPro" id="IPR037233">
    <property type="entry name" value="CcmK-like_sf"/>
</dbReference>
<evidence type="ECO:0000256" key="1">
    <source>
        <dbReference type="ARBA" id="ARBA00024322"/>
    </source>
</evidence>
<protein>
    <submittedName>
        <fullName evidence="5">BMC domain-containing protein</fullName>
    </submittedName>
</protein>
<dbReference type="EMBL" id="JACRSU010000002">
    <property type="protein sequence ID" value="MBC8540458.1"/>
    <property type="molecule type" value="Genomic_DNA"/>
</dbReference>
<evidence type="ECO:0000313" key="6">
    <source>
        <dbReference type="Proteomes" id="UP000611762"/>
    </source>
</evidence>
<accession>A0A926DK82</accession>
<dbReference type="SUPFAM" id="SSF143414">
    <property type="entry name" value="CcmK-like"/>
    <property type="match status" value="2"/>
</dbReference>
<dbReference type="InterPro" id="IPR050575">
    <property type="entry name" value="BMC_shell"/>
</dbReference>
<evidence type="ECO:0000259" key="4">
    <source>
        <dbReference type="PROSITE" id="PS51930"/>
    </source>
</evidence>
<feature type="domain" description="BMC" evidence="4">
    <location>
        <begin position="3"/>
        <end position="95"/>
    </location>
</feature>
<evidence type="ECO:0000256" key="2">
    <source>
        <dbReference type="ARBA" id="ARBA00024446"/>
    </source>
</evidence>
<dbReference type="InterPro" id="IPR000249">
    <property type="entry name" value="BMC_dom"/>
</dbReference>
<sequence length="212" mass="22582">MNALGLVEVYSFTTAVCVADVAAKAADVKIIAFDRNRPLSPDVPAPLVMVVKMEGNVSAVKAAVEAGVKYAKSQGKFIVSHVIANPGTDVEKMAYLMDINKDKFNKKLPKSFLGTEIEPGIAANIGLLEVQGLVASIEGLDAMLKSADVRLIHTEKRLGGRLCTFVICGSVSSVKAAIEAGETHASKLGKIYGKAVIPRPHDEVIKFFDTEN</sequence>
<keyword evidence="6" id="KW-1185">Reference proteome</keyword>
<evidence type="ECO:0000256" key="3">
    <source>
        <dbReference type="PROSITE-ProRule" id="PRU01278"/>
    </source>
</evidence>
<comment type="similarity">
    <text evidence="3">Belongs to the bacterial microcompartments protein family.</text>
</comment>
<reference evidence="5" key="1">
    <citation type="submission" date="2020-08" db="EMBL/GenBank/DDBJ databases">
        <title>Genome public.</title>
        <authorList>
            <person name="Liu C."/>
            <person name="Sun Q."/>
        </authorList>
    </citation>
    <scope>NUCLEOTIDE SEQUENCE</scope>
    <source>
        <strain evidence="5">H8</strain>
    </source>
</reference>
<dbReference type="PROSITE" id="PS51930">
    <property type="entry name" value="BMC_2"/>
    <property type="match status" value="2"/>
</dbReference>
<comment type="subcellular location">
    <subcellularLocation>
        <location evidence="1">Bacterial microcompartment</location>
    </subcellularLocation>
</comment>
<dbReference type="CDD" id="cd07045">
    <property type="entry name" value="BMC_CcmK_like"/>
    <property type="match status" value="1"/>
</dbReference>
<keyword evidence="2" id="KW-1283">Bacterial microcompartment</keyword>